<dbReference type="EMBL" id="LXQA010082572">
    <property type="protein sequence ID" value="MCI12050.1"/>
    <property type="molecule type" value="Genomic_DNA"/>
</dbReference>
<proteinExistence type="predicted"/>
<keyword evidence="2" id="KW-1185">Reference proteome</keyword>
<protein>
    <submittedName>
        <fullName evidence="1">Uncharacterized protein</fullName>
    </submittedName>
</protein>
<name>A0A392PKQ7_9FABA</name>
<sequence>MVMLLMFPGMLAYRGWRQDFTLNNMVVKVMFGLARPFTESLARSSSTDEIIDCGTISISPYMT</sequence>
<evidence type="ECO:0000313" key="2">
    <source>
        <dbReference type="Proteomes" id="UP000265520"/>
    </source>
</evidence>
<accession>A0A392PKQ7</accession>
<comment type="caution">
    <text evidence="1">The sequence shown here is derived from an EMBL/GenBank/DDBJ whole genome shotgun (WGS) entry which is preliminary data.</text>
</comment>
<dbReference type="AlphaFoldDB" id="A0A392PKQ7"/>
<organism evidence="1 2">
    <name type="scientific">Trifolium medium</name>
    <dbReference type="NCBI Taxonomy" id="97028"/>
    <lineage>
        <taxon>Eukaryota</taxon>
        <taxon>Viridiplantae</taxon>
        <taxon>Streptophyta</taxon>
        <taxon>Embryophyta</taxon>
        <taxon>Tracheophyta</taxon>
        <taxon>Spermatophyta</taxon>
        <taxon>Magnoliopsida</taxon>
        <taxon>eudicotyledons</taxon>
        <taxon>Gunneridae</taxon>
        <taxon>Pentapetalae</taxon>
        <taxon>rosids</taxon>
        <taxon>fabids</taxon>
        <taxon>Fabales</taxon>
        <taxon>Fabaceae</taxon>
        <taxon>Papilionoideae</taxon>
        <taxon>50 kb inversion clade</taxon>
        <taxon>NPAAA clade</taxon>
        <taxon>Hologalegina</taxon>
        <taxon>IRL clade</taxon>
        <taxon>Trifolieae</taxon>
        <taxon>Trifolium</taxon>
    </lineage>
</organism>
<evidence type="ECO:0000313" key="1">
    <source>
        <dbReference type="EMBL" id="MCI12050.1"/>
    </source>
</evidence>
<reference evidence="1 2" key="1">
    <citation type="journal article" date="2018" name="Front. Plant Sci.">
        <title>Red Clover (Trifolium pratense) and Zigzag Clover (T. medium) - A Picture of Genomic Similarities and Differences.</title>
        <authorList>
            <person name="Dluhosova J."/>
            <person name="Istvanek J."/>
            <person name="Nedelnik J."/>
            <person name="Repkova J."/>
        </authorList>
    </citation>
    <scope>NUCLEOTIDE SEQUENCE [LARGE SCALE GENOMIC DNA]</scope>
    <source>
        <strain evidence="2">cv. 10/8</strain>
        <tissue evidence="1">Leaf</tissue>
    </source>
</reference>
<dbReference type="Proteomes" id="UP000265520">
    <property type="component" value="Unassembled WGS sequence"/>
</dbReference>